<evidence type="ECO:0000256" key="1">
    <source>
        <dbReference type="SAM" id="Phobius"/>
    </source>
</evidence>
<organism evidence="2 3">
    <name type="scientific">Adineta ricciae</name>
    <name type="common">Rotifer</name>
    <dbReference type="NCBI Taxonomy" id="249248"/>
    <lineage>
        <taxon>Eukaryota</taxon>
        <taxon>Metazoa</taxon>
        <taxon>Spiralia</taxon>
        <taxon>Gnathifera</taxon>
        <taxon>Rotifera</taxon>
        <taxon>Eurotatoria</taxon>
        <taxon>Bdelloidea</taxon>
        <taxon>Adinetida</taxon>
        <taxon>Adinetidae</taxon>
        <taxon>Adineta</taxon>
    </lineage>
</organism>
<proteinExistence type="predicted"/>
<evidence type="ECO:0000313" key="3">
    <source>
        <dbReference type="Proteomes" id="UP000663828"/>
    </source>
</evidence>
<keyword evidence="1" id="KW-1133">Transmembrane helix</keyword>
<evidence type="ECO:0000313" key="2">
    <source>
        <dbReference type="EMBL" id="CAF1686195.1"/>
    </source>
</evidence>
<reference evidence="2" key="1">
    <citation type="submission" date="2021-02" db="EMBL/GenBank/DDBJ databases">
        <authorList>
            <person name="Nowell W R."/>
        </authorList>
    </citation>
    <scope>NUCLEOTIDE SEQUENCE</scope>
</reference>
<dbReference type="EMBL" id="CAJNOR010016898">
    <property type="protein sequence ID" value="CAF1686195.1"/>
    <property type="molecule type" value="Genomic_DNA"/>
</dbReference>
<dbReference type="AlphaFoldDB" id="A0A816HDJ7"/>
<keyword evidence="1" id="KW-0472">Membrane</keyword>
<keyword evidence="1" id="KW-0812">Transmembrane</keyword>
<accession>A0A816HDJ7</accession>
<protein>
    <submittedName>
        <fullName evidence="2">Uncharacterized protein</fullName>
    </submittedName>
</protein>
<feature type="non-terminal residue" evidence="2">
    <location>
        <position position="1"/>
    </location>
</feature>
<comment type="caution">
    <text evidence="2">The sequence shown here is derived from an EMBL/GenBank/DDBJ whole genome shotgun (WGS) entry which is preliminary data.</text>
</comment>
<dbReference type="Proteomes" id="UP000663828">
    <property type="component" value="Unassembled WGS sequence"/>
</dbReference>
<keyword evidence="3" id="KW-1185">Reference proteome</keyword>
<gene>
    <name evidence="2" type="ORF">XAT740_LOCUS61991</name>
</gene>
<feature type="transmembrane region" description="Helical" evidence="1">
    <location>
        <begin position="198"/>
        <end position="224"/>
    </location>
</feature>
<sequence>MAQSQFLIETQVKNSLNFSLTTAVSNLKRNLLMAREMTLANGLISGLATNYYIAYPGQVTSSKTMGIIANVFEDGCSCSNADGCLRPAIISGSNNETINSTKVPGIMFSCLPMDGTLASTFECYYDTECLSLIQQYLSIDDTLQPLNVSSRFFYNVTIKTLVDELMIENLTVKPLFSLYYTICHPNYCTYSFSRRFDIIYTITLIFTAVGGISVALRLISLLIIKVLRKIRQRSIRSNNEQSFVCNPRILGIRLCALLNKAKDLLINLNLFKSLSRDPEVVHRQRIIT</sequence>
<name>A0A816HDJ7_ADIRI</name>